<evidence type="ECO:0000256" key="5">
    <source>
        <dbReference type="ARBA" id="ARBA00022692"/>
    </source>
</evidence>
<organism evidence="15 16">
    <name type="scientific">Vagococcus fluvialis</name>
    <dbReference type="NCBI Taxonomy" id="2738"/>
    <lineage>
        <taxon>Bacteria</taxon>
        <taxon>Bacillati</taxon>
        <taxon>Bacillota</taxon>
        <taxon>Bacilli</taxon>
        <taxon>Lactobacillales</taxon>
        <taxon>Enterococcaceae</taxon>
        <taxon>Vagococcus</taxon>
    </lineage>
</organism>
<evidence type="ECO:0000256" key="10">
    <source>
        <dbReference type="ARBA" id="ARBA00023136"/>
    </source>
</evidence>
<comment type="similarity">
    <text evidence="2">Belongs to the TMEM175 family.</text>
</comment>
<dbReference type="GeneID" id="63145550"/>
<keyword evidence="5 13" id="KW-0812">Transmembrane</keyword>
<dbReference type="Proteomes" id="UP000521358">
    <property type="component" value="Unassembled WGS sequence"/>
</dbReference>
<evidence type="ECO:0000256" key="8">
    <source>
        <dbReference type="ARBA" id="ARBA00022989"/>
    </source>
</evidence>
<evidence type="ECO:0000256" key="13">
    <source>
        <dbReference type="SAM" id="Phobius"/>
    </source>
</evidence>
<proteinExistence type="inferred from homology"/>
<feature type="transmembrane region" description="Helical" evidence="13">
    <location>
        <begin position="43"/>
        <end position="60"/>
    </location>
</feature>
<feature type="transmembrane region" description="Helical" evidence="13">
    <location>
        <begin position="7"/>
        <end position="23"/>
    </location>
</feature>
<dbReference type="PANTHER" id="PTHR31462">
    <property type="entry name" value="ENDOSOMAL/LYSOSOMAL POTASSIUM CHANNEL TMEM175"/>
    <property type="match status" value="1"/>
</dbReference>
<dbReference type="RefSeq" id="WP_114288823.1">
    <property type="nucleotide sequence ID" value="NZ_CP081461.1"/>
</dbReference>
<reference evidence="14 17" key="2">
    <citation type="submission" date="2020-03" db="EMBL/GenBank/DDBJ databases">
        <title>Bacterial samples isolated from urine from healthy bovine heifers (Gyr breed).</title>
        <authorList>
            <person name="Giannattasio-Ferraz S."/>
            <person name="Maskeri L."/>
            <person name="Penido A."/>
            <person name="Barbosa-Stancioli E.F."/>
            <person name="Putonti C."/>
        </authorList>
    </citation>
    <scope>NUCLEOTIDE SEQUENCE [LARGE SCALE GENOMIC DNA]</scope>
    <source>
        <strain evidence="14 17">UFMG-H7</strain>
    </source>
</reference>
<dbReference type="Proteomes" id="UP000288197">
    <property type="component" value="Unassembled WGS sequence"/>
</dbReference>
<dbReference type="EMBL" id="NGJX01000001">
    <property type="protein sequence ID" value="RSU05567.1"/>
    <property type="molecule type" value="Genomic_DNA"/>
</dbReference>
<feature type="transmembrane region" description="Helical" evidence="13">
    <location>
        <begin position="72"/>
        <end position="94"/>
    </location>
</feature>
<evidence type="ECO:0000256" key="1">
    <source>
        <dbReference type="ARBA" id="ARBA00004141"/>
    </source>
</evidence>
<keyword evidence="3" id="KW-0813">Transport</keyword>
<gene>
    <name evidence="15" type="ORF">CBF32_00805</name>
    <name evidence="14" type="ORF">HED35_08930</name>
</gene>
<evidence type="ECO:0000256" key="3">
    <source>
        <dbReference type="ARBA" id="ARBA00022448"/>
    </source>
</evidence>
<dbReference type="AlphaFoldDB" id="A0A369B147"/>
<comment type="caution">
    <text evidence="15">The sequence shown here is derived from an EMBL/GenBank/DDBJ whole genome shotgun (WGS) entry which is preliminary data.</text>
</comment>
<keyword evidence="7" id="KW-0630">Potassium</keyword>
<feature type="transmembrane region" description="Helical" evidence="13">
    <location>
        <begin position="139"/>
        <end position="160"/>
    </location>
</feature>
<evidence type="ECO:0000313" key="15">
    <source>
        <dbReference type="EMBL" id="RSU05567.1"/>
    </source>
</evidence>
<evidence type="ECO:0000256" key="4">
    <source>
        <dbReference type="ARBA" id="ARBA00022538"/>
    </source>
</evidence>
<keyword evidence="9" id="KW-0406">Ion transport</keyword>
<dbReference type="InterPro" id="IPR010617">
    <property type="entry name" value="TMEM175-like"/>
</dbReference>
<sequence>MSKSRFEAFTDAIIAIVMTVLVLNLDLPKDSSFSALLALKNQFLIYFVSFFILAIYWNNHHQLVHAVKKIDGVVLWANNIFILSLTLFPFATSWVSSYPHELTPQIAYAIVLLIADTCFFFLCLALMRTNSSKSKQTISFFKNKTLITMVIIIISIILGIFTRPELIIIINSICLLPWILPYKKKHTTSSR</sequence>
<evidence type="ECO:0000256" key="12">
    <source>
        <dbReference type="ARBA" id="ARBA00034430"/>
    </source>
</evidence>
<keyword evidence="10 13" id="KW-0472">Membrane</keyword>
<keyword evidence="11" id="KW-0407">Ion channel</keyword>
<dbReference type="PANTHER" id="PTHR31462:SF5">
    <property type="entry name" value="ENDOSOMAL_LYSOSOMAL PROTON CHANNEL TMEM175"/>
    <property type="match status" value="1"/>
</dbReference>
<evidence type="ECO:0000313" key="16">
    <source>
        <dbReference type="Proteomes" id="UP000288197"/>
    </source>
</evidence>
<evidence type="ECO:0000256" key="7">
    <source>
        <dbReference type="ARBA" id="ARBA00022958"/>
    </source>
</evidence>
<feature type="transmembrane region" description="Helical" evidence="13">
    <location>
        <begin position="166"/>
        <end position="182"/>
    </location>
</feature>
<keyword evidence="6" id="KW-0631">Potassium channel</keyword>
<keyword evidence="4" id="KW-0633">Potassium transport</keyword>
<dbReference type="Pfam" id="PF06736">
    <property type="entry name" value="TMEM175"/>
    <property type="match status" value="1"/>
</dbReference>
<evidence type="ECO:0000256" key="6">
    <source>
        <dbReference type="ARBA" id="ARBA00022826"/>
    </source>
</evidence>
<dbReference type="GO" id="GO:0016020">
    <property type="term" value="C:membrane"/>
    <property type="evidence" value="ECO:0007669"/>
    <property type="project" value="UniProtKB-SubCell"/>
</dbReference>
<dbReference type="EMBL" id="JAAVMB010000009">
    <property type="protein sequence ID" value="NKC68210.1"/>
    <property type="molecule type" value="Genomic_DNA"/>
</dbReference>
<keyword evidence="8 13" id="KW-1133">Transmembrane helix</keyword>
<evidence type="ECO:0000256" key="11">
    <source>
        <dbReference type="ARBA" id="ARBA00023303"/>
    </source>
</evidence>
<comment type="catalytic activity">
    <reaction evidence="12">
        <text>K(+)(in) = K(+)(out)</text>
        <dbReference type="Rhea" id="RHEA:29463"/>
        <dbReference type="ChEBI" id="CHEBI:29103"/>
    </reaction>
</comment>
<evidence type="ECO:0000256" key="2">
    <source>
        <dbReference type="ARBA" id="ARBA00006920"/>
    </source>
</evidence>
<dbReference type="OrthoDB" id="7626281at2"/>
<comment type="subcellular location">
    <subcellularLocation>
        <location evidence="1">Membrane</location>
        <topology evidence="1">Multi-pass membrane protein</topology>
    </subcellularLocation>
</comment>
<dbReference type="GO" id="GO:0015252">
    <property type="term" value="F:proton channel activity"/>
    <property type="evidence" value="ECO:0007669"/>
    <property type="project" value="InterPro"/>
</dbReference>
<evidence type="ECO:0000256" key="9">
    <source>
        <dbReference type="ARBA" id="ARBA00023065"/>
    </source>
</evidence>
<reference evidence="15 16" key="1">
    <citation type="submission" date="2017-05" db="EMBL/GenBank/DDBJ databases">
        <title>Vagococcus spp. assemblies.</title>
        <authorList>
            <person name="Gulvik C.A."/>
        </authorList>
    </citation>
    <scope>NUCLEOTIDE SEQUENCE [LARGE SCALE GENOMIC DNA]</scope>
    <source>
        <strain evidence="15 16">NCFB 2497</strain>
    </source>
</reference>
<evidence type="ECO:0000313" key="14">
    <source>
        <dbReference type="EMBL" id="NKC68210.1"/>
    </source>
</evidence>
<name>A0A369B147_9ENTE</name>
<evidence type="ECO:0000313" key="17">
    <source>
        <dbReference type="Proteomes" id="UP000521358"/>
    </source>
</evidence>
<dbReference type="GO" id="GO:0005267">
    <property type="term" value="F:potassium channel activity"/>
    <property type="evidence" value="ECO:0007669"/>
    <property type="project" value="UniProtKB-KW"/>
</dbReference>
<accession>A0A369B147</accession>
<protein>
    <submittedName>
        <fullName evidence="14">DUF1211 domain-containing protein</fullName>
    </submittedName>
</protein>
<keyword evidence="16" id="KW-1185">Reference proteome</keyword>
<feature type="transmembrane region" description="Helical" evidence="13">
    <location>
        <begin position="106"/>
        <end position="127"/>
    </location>
</feature>